<evidence type="ECO:0000313" key="1">
    <source>
        <dbReference type="EMBL" id="MPC65339.1"/>
    </source>
</evidence>
<organism evidence="1 2">
    <name type="scientific">Portunus trituberculatus</name>
    <name type="common">Swimming crab</name>
    <name type="synonym">Neptunus trituberculatus</name>
    <dbReference type="NCBI Taxonomy" id="210409"/>
    <lineage>
        <taxon>Eukaryota</taxon>
        <taxon>Metazoa</taxon>
        <taxon>Ecdysozoa</taxon>
        <taxon>Arthropoda</taxon>
        <taxon>Crustacea</taxon>
        <taxon>Multicrustacea</taxon>
        <taxon>Malacostraca</taxon>
        <taxon>Eumalacostraca</taxon>
        <taxon>Eucarida</taxon>
        <taxon>Decapoda</taxon>
        <taxon>Pleocyemata</taxon>
        <taxon>Brachyura</taxon>
        <taxon>Eubrachyura</taxon>
        <taxon>Portunoidea</taxon>
        <taxon>Portunidae</taxon>
        <taxon>Portuninae</taxon>
        <taxon>Portunus</taxon>
    </lineage>
</organism>
<gene>
    <name evidence="1" type="ORF">E2C01_059472</name>
</gene>
<dbReference type="Proteomes" id="UP000324222">
    <property type="component" value="Unassembled WGS sequence"/>
</dbReference>
<dbReference type="EMBL" id="VSRR010023233">
    <property type="protein sequence ID" value="MPC65339.1"/>
    <property type="molecule type" value="Genomic_DNA"/>
</dbReference>
<reference evidence="1 2" key="1">
    <citation type="submission" date="2019-05" db="EMBL/GenBank/DDBJ databases">
        <title>Another draft genome of Portunus trituberculatus and its Hox gene families provides insights of decapod evolution.</title>
        <authorList>
            <person name="Jeong J.-H."/>
            <person name="Song I."/>
            <person name="Kim S."/>
            <person name="Choi T."/>
            <person name="Kim D."/>
            <person name="Ryu S."/>
            <person name="Kim W."/>
        </authorList>
    </citation>
    <scope>NUCLEOTIDE SEQUENCE [LARGE SCALE GENOMIC DNA]</scope>
    <source>
        <tissue evidence="1">Muscle</tissue>
    </source>
</reference>
<comment type="caution">
    <text evidence="1">The sequence shown here is derived from an EMBL/GenBank/DDBJ whole genome shotgun (WGS) entry which is preliminary data.</text>
</comment>
<keyword evidence="2" id="KW-1185">Reference proteome</keyword>
<protein>
    <submittedName>
        <fullName evidence="1">Uncharacterized protein</fullName>
    </submittedName>
</protein>
<name>A0A5B7H668_PORTR</name>
<proteinExistence type="predicted"/>
<evidence type="ECO:0000313" key="2">
    <source>
        <dbReference type="Proteomes" id="UP000324222"/>
    </source>
</evidence>
<sequence length="82" mass="9537">MEVRYILPVRGASYQWLVPPPDGLESDAVTCCCTHVAARRESYEGAGSVWREIQRECGDRLSCGEWRQREWLMGESESEREW</sequence>
<accession>A0A5B7H668</accession>
<dbReference type="AlphaFoldDB" id="A0A5B7H668"/>